<reference evidence="3" key="1">
    <citation type="submission" date="2021-02" db="EMBL/GenBank/DDBJ databases">
        <authorList>
            <person name="Nowell W R."/>
        </authorList>
    </citation>
    <scope>NUCLEOTIDE SEQUENCE</scope>
</reference>
<accession>A0A8S3AKX6</accession>
<dbReference type="InterPro" id="IPR041569">
    <property type="entry name" value="AAA_lid_3"/>
</dbReference>
<dbReference type="Proteomes" id="UP000681720">
    <property type="component" value="Unassembled WGS sequence"/>
</dbReference>
<sequence>MCRKLTSLDSTFDLDDVVMKTPGFVGADLSALIDEALVAGLN</sequence>
<protein>
    <recommendedName>
        <fullName evidence="1">AAA ATPase AAA+ lid domain-containing protein</fullName>
    </recommendedName>
</protein>
<gene>
    <name evidence="2" type="ORF">BYL167_LOCUS42885</name>
    <name evidence="3" type="ORF">GIL414_LOCUS42686</name>
</gene>
<evidence type="ECO:0000259" key="1">
    <source>
        <dbReference type="Pfam" id="PF17862"/>
    </source>
</evidence>
<proteinExistence type="predicted"/>
<dbReference type="EMBL" id="CAJOBH010112501">
    <property type="protein sequence ID" value="CAF4668780.1"/>
    <property type="molecule type" value="Genomic_DNA"/>
</dbReference>
<feature type="non-terminal residue" evidence="3">
    <location>
        <position position="42"/>
    </location>
</feature>
<dbReference type="EMBL" id="CAJOBJ010124267">
    <property type="protein sequence ID" value="CAF4691387.1"/>
    <property type="molecule type" value="Genomic_DNA"/>
</dbReference>
<evidence type="ECO:0000313" key="2">
    <source>
        <dbReference type="EMBL" id="CAF4668780.1"/>
    </source>
</evidence>
<comment type="caution">
    <text evidence="3">The sequence shown here is derived from an EMBL/GenBank/DDBJ whole genome shotgun (WGS) entry which is preliminary data.</text>
</comment>
<evidence type="ECO:0000313" key="3">
    <source>
        <dbReference type="EMBL" id="CAF4691387.1"/>
    </source>
</evidence>
<dbReference type="Gene3D" id="1.10.8.60">
    <property type="match status" value="1"/>
</dbReference>
<dbReference type="Proteomes" id="UP000681967">
    <property type="component" value="Unassembled WGS sequence"/>
</dbReference>
<evidence type="ECO:0000313" key="4">
    <source>
        <dbReference type="Proteomes" id="UP000681720"/>
    </source>
</evidence>
<dbReference type="Pfam" id="PF17862">
    <property type="entry name" value="AAA_lid_3"/>
    <property type="match status" value="1"/>
</dbReference>
<feature type="domain" description="AAA ATPase AAA+ lid" evidence="1">
    <location>
        <begin position="12"/>
        <end position="39"/>
    </location>
</feature>
<feature type="non-terminal residue" evidence="3">
    <location>
        <position position="1"/>
    </location>
</feature>
<name>A0A8S3AKX6_9BILA</name>
<dbReference type="AlphaFoldDB" id="A0A8S3AKX6"/>
<organism evidence="3 4">
    <name type="scientific">Rotaria magnacalcarata</name>
    <dbReference type="NCBI Taxonomy" id="392030"/>
    <lineage>
        <taxon>Eukaryota</taxon>
        <taxon>Metazoa</taxon>
        <taxon>Spiralia</taxon>
        <taxon>Gnathifera</taxon>
        <taxon>Rotifera</taxon>
        <taxon>Eurotatoria</taxon>
        <taxon>Bdelloidea</taxon>
        <taxon>Philodinida</taxon>
        <taxon>Philodinidae</taxon>
        <taxon>Rotaria</taxon>
    </lineage>
</organism>